<sequence length="1381" mass="155980">MEPFFRDYVGHNEDLPLRGLLSSDVQDPSLWLSCEECPPVGEGRNLVLCFDGTSNEYGDMVTNVIETYDFLEKDNNRQLVSYISGIGTFSWPSVKDFGYVKEVILSAADLAVALFVNILVSGEAITNQSRHILGYLRRFEKIIIDGYGWVFSRGIPSKDSCRDDIEGGTPSSWIEVPYTFAYNFYLKNGGSKSTKKPGSSGENDHNEHPSHGGATASDFKRRFGNRNVRIHFIGAWDTVSSVGIVGKLMPGTEGIPDGVCFFRHALALDERRVKFLPLYINGGASEGSSNTSENAAQSQQQATDDRQKIAPRIKEVWFSGCHSDIGGCRPISRNANSPPHISDPPLHWMLSEARAAGLYIEQRRDPIMDPTALKAIKLKDSLSFVWSLLEPLPFKRLTYKTSASSTWFPHLSRSRVIATGQKIHASVLFRNPRQKYRVAFPTNEESDWNRWSFGNIASPDSKASRWDIPILETNGFLPWDVGKTMDSFEKDPTTCNRERLELLASSSDGATLILKRGFGEKFLQGLFGLYRKESPKEFTLINKLVLYDCSGVIVSSILQSESDLGFKEPWFGVLLEKLAETYGKFPDFHGTRNPYANEVESPWRTIWWANLWFSQSLRTEKTNLEHSALRDFLKDGLEKKLSDDEKQYVQLCRAKVLGSVHDIKDLVSACQKLLCCQGRPDIKLHLAQSLLTLSTFLCFGAIRSIPSITLPLMESSLEKNPAYALLLLNISSRFAALGFIEHARLVAEKYASLSTLGERCHSPRHDDPDDSSSQRHPHDVRALVNLSARFFDAGEDAVATRHMQEALRICSSWERSDSNAHLYELVATLNRSSMQKLEYEQAEDALKDSQKAVRLCRKLYRDSPEQFSPIFSSTQVTLSRCFSSLECWDDALQASREAVRLIRTLKEPGVHRPDLARALDCLSRSLAAVGQFEEAVTEGKCAVEEFASLVDKQNAMPYTLDYAKSLSNLSTRYSELGHRGQALSMIQRAVHYLEKLVARSVGLAIQYRYSSPSSVLQKEDDGRRIFAKAFETLTRGCSFLLNDSAKSSDITIHPPFKFIWEYVLSLTNLASRFSDAGQHEDALLTVRHAETFYLNYSEYPSEARVPRRYVLGRISNLICHSEQLVLRGFHLEALDEITRADEYLKDYLKRRRGADRDKTIPVRVRVMAAALLQCRSDRYHDLAQEEDAWRNIEVVVESFRGFLVSEGQATHHTFTSGLAASLRRQSDRLAQMSEQPHREIQEELERKGAKETKEKMDKASVYRQKSLESIQEALSLHRELAALRPDLFLPEVARSLRTLSKRLLEKGRSDQAFNAIHQCLDLYRTLVPTSPAAFTTQDRPLSHIGDDGTKWRRIFRSGSCGPTMQRGIPSRLSWQTEGLPS</sequence>
<dbReference type="InterPro" id="IPR011990">
    <property type="entry name" value="TPR-like_helical_dom_sf"/>
</dbReference>
<feature type="compositionally biased region" description="Polar residues" evidence="1">
    <location>
        <begin position="286"/>
        <end position="302"/>
    </location>
</feature>
<dbReference type="EMBL" id="JANAWD010001012">
    <property type="protein sequence ID" value="KAJ3474641.1"/>
    <property type="molecule type" value="Genomic_DNA"/>
</dbReference>
<feature type="domain" description="T6SS Phospholipase effector Tle1-like catalytic" evidence="2">
    <location>
        <begin position="44"/>
        <end position="97"/>
    </location>
</feature>
<feature type="region of interest" description="Disordered" evidence="1">
    <location>
        <begin position="193"/>
        <end position="218"/>
    </location>
</feature>
<dbReference type="PANTHER" id="PTHR33840:SF2">
    <property type="entry name" value="TLE1 PHOSPHOLIPASE DOMAIN-CONTAINING PROTEIN"/>
    <property type="match status" value="1"/>
</dbReference>
<dbReference type="SUPFAM" id="SSF48452">
    <property type="entry name" value="TPR-like"/>
    <property type="match status" value="1"/>
</dbReference>
<dbReference type="Proteomes" id="UP001212997">
    <property type="component" value="Unassembled WGS sequence"/>
</dbReference>
<comment type="caution">
    <text evidence="3">The sequence shown here is derived from an EMBL/GenBank/DDBJ whole genome shotgun (WGS) entry which is preliminary data.</text>
</comment>
<evidence type="ECO:0000313" key="3">
    <source>
        <dbReference type="EMBL" id="KAJ3474641.1"/>
    </source>
</evidence>
<proteinExistence type="predicted"/>
<evidence type="ECO:0000259" key="2">
    <source>
        <dbReference type="Pfam" id="PF09994"/>
    </source>
</evidence>
<accession>A0AAD5UQ93</accession>
<name>A0AAD5UQ93_9APHY</name>
<gene>
    <name evidence="3" type="ORF">NLI96_g12345</name>
</gene>
<dbReference type="InterPro" id="IPR018712">
    <property type="entry name" value="Tle1-like_cat"/>
</dbReference>
<dbReference type="Gene3D" id="1.25.40.10">
    <property type="entry name" value="Tetratricopeptide repeat domain"/>
    <property type="match status" value="3"/>
</dbReference>
<feature type="domain" description="T6SS Phospholipase effector Tle1-like catalytic" evidence="2">
    <location>
        <begin position="179"/>
        <end position="352"/>
    </location>
</feature>
<feature type="region of interest" description="Disordered" evidence="1">
    <location>
        <begin position="285"/>
        <end position="306"/>
    </location>
</feature>
<organism evidence="3 4">
    <name type="scientific">Meripilus lineatus</name>
    <dbReference type="NCBI Taxonomy" id="2056292"/>
    <lineage>
        <taxon>Eukaryota</taxon>
        <taxon>Fungi</taxon>
        <taxon>Dikarya</taxon>
        <taxon>Basidiomycota</taxon>
        <taxon>Agaricomycotina</taxon>
        <taxon>Agaricomycetes</taxon>
        <taxon>Polyporales</taxon>
        <taxon>Meripilaceae</taxon>
        <taxon>Meripilus</taxon>
    </lineage>
</organism>
<dbReference type="PANTHER" id="PTHR33840">
    <property type="match status" value="1"/>
</dbReference>
<reference evidence="3" key="1">
    <citation type="submission" date="2022-07" db="EMBL/GenBank/DDBJ databases">
        <title>Genome Sequence of Physisporinus lineatus.</title>
        <authorList>
            <person name="Buettner E."/>
        </authorList>
    </citation>
    <scope>NUCLEOTIDE SEQUENCE</scope>
    <source>
        <strain evidence="3">VT162</strain>
    </source>
</reference>
<protein>
    <recommendedName>
        <fullName evidence="2">T6SS Phospholipase effector Tle1-like catalytic domain-containing protein</fullName>
    </recommendedName>
</protein>
<evidence type="ECO:0000313" key="4">
    <source>
        <dbReference type="Proteomes" id="UP001212997"/>
    </source>
</evidence>
<dbReference type="Pfam" id="PF09994">
    <property type="entry name" value="T6SS_Tle1-like_cat"/>
    <property type="match status" value="2"/>
</dbReference>
<keyword evidence="4" id="KW-1185">Reference proteome</keyword>
<evidence type="ECO:0000256" key="1">
    <source>
        <dbReference type="SAM" id="MobiDB-lite"/>
    </source>
</evidence>